<evidence type="ECO:0008006" key="2">
    <source>
        <dbReference type="Google" id="ProtNLM"/>
    </source>
</evidence>
<protein>
    <recommendedName>
        <fullName evidence="2">DUF2577 domain-containing protein</fullName>
    </recommendedName>
</protein>
<dbReference type="EMBL" id="BK014758">
    <property type="protein sequence ID" value="DAD74344.1"/>
    <property type="molecule type" value="Genomic_DNA"/>
</dbReference>
<reference evidence="1" key="1">
    <citation type="journal article" date="2021" name="Proc. Natl. Acad. Sci. U.S.A.">
        <title>A Catalog of Tens of Thousands of Viruses from Human Metagenomes Reveals Hidden Associations with Chronic Diseases.</title>
        <authorList>
            <person name="Tisza M.J."/>
            <person name="Buck C.B."/>
        </authorList>
    </citation>
    <scope>NUCLEOTIDE SEQUENCE</scope>
    <source>
        <strain evidence="1">CtabX13</strain>
    </source>
</reference>
<proteinExistence type="predicted"/>
<name>A0A8S5LWQ7_9CAUD</name>
<organism evidence="1">
    <name type="scientific">Siphoviridae sp. ctabX13</name>
    <dbReference type="NCBI Taxonomy" id="2826389"/>
    <lineage>
        <taxon>Viruses</taxon>
        <taxon>Duplodnaviria</taxon>
        <taxon>Heunggongvirae</taxon>
        <taxon>Uroviricota</taxon>
        <taxon>Caudoviricetes</taxon>
    </lineage>
</organism>
<evidence type="ECO:0000313" key="1">
    <source>
        <dbReference type="EMBL" id="DAD74344.1"/>
    </source>
</evidence>
<sequence>MSNPYTELSKIMEQRGAALNGYNLEVAKVLSIKPLTIRIGEVDISVNLNVNPGMVIELDPDSIATEETELKEALKSILNTIKINPGDYVVVQRVMDNFYILSKVVGV</sequence>
<accession>A0A8S5LWQ7</accession>